<dbReference type="Pfam" id="PF00248">
    <property type="entry name" value="Aldo_ket_red"/>
    <property type="match status" value="1"/>
</dbReference>
<evidence type="ECO:0000256" key="1">
    <source>
        <dbReference type="ARBA" id="ARBA00023002"/>
    </source>
</evidence>
<dbReference type="Gene3D" id="3.20.20.100">
    <property type="entry name" value="NADP-dependent oxidoreductase domain"/>
    <property type="match status" value="1"/>
</dbReference>
<dbReference type="GO" id="GO:0005829">
    <property type="term" value="C:cytosol"/>
    <property type="evidence" value="ECO:0007669"/>
    <property type="project" value="TreeGrafter"/>
</dbReference>
<dbReference type="AlphaFoldDB" id="A0A6A6USN5"/>
<sequence>MAKQPLKALLPPLIFGTATFTSQYNKDPYALDTTGLVRAALDHGIRAFDTSPYYGPAETLLGEGLAAARTEYPRNSYLLLTKVGRIAGDSFDYSAASVKASVKRSCERLHTDFLDVVYCHDVEFVSGAEVLEAIRALRELRNEGVIKFVGVSGYPVERLCEMAELVLKETGEPLDIVMSYANYTVQSERLASVGLERLKKAGVQVVPNASVLGMGLLRAGGAPVGSQGDWHPAPEGLRAVVAKAAEFCEDHGEKLEVVAIRWGIESWLKVGGEVGSYGRPGEDHTRGSATTLEGQESRLGVSVIGVSRHDELEKTMLVWHSILDGLEGGQAHADRAGRWERAHEWSLNRRHAVEMLAEEVRAILKEWADYAWASPPKGFVNTLNQK</sequence>
<keyword evidence="4" id="KW-1185">Reference proteome</keyword>
<dbReference type="InterPro" id="IPR036812">
    <property type="entry name" value="NAD(P)_OxRdtase_dom_sf"/>
</dbReference>
<reference evidence="3" key="1">
    <citation type="journal article" date="2020" name="Stud. Mycol.">
        <title>101 Dothideomycetes genomes: a test case for predicting lifestyles and emergence of pathogens.</title>
        <authorList>
            <person name="Haridas S."/>
            <person name="Albert R."/>
            <person name="Binder M."/>
            <person name="Bloem J."/>
            <person name="Labutti K."/>
            <person name="Salamov A."/>
            <person name="Andreopoulos B."/>
            <person name="Baker S."/>
            <person name="Barry K."/>
            <person name="Bills G."/>
            <person name="Bluhm B."/>
            <person name="Cannon C."/>
            <person name="Castanera R."/>
            <person name="Culley D."/>
            <person name="Daum C."/>
            <person name="Ezra D."/>
            <person name="Gonzalez J."/>
            <person name="Henrissat B."/>
            <person name="Kuo A."/>
            <person name="Liang C."/>
            <person name="Lipzen A."/>
            <person name="Lutzoni F."/>
            <person name="Magnuson J."/>
            <person name="Mondo S."/>
            <person name="Nolan M."/>
            <person name="Ohm R."/>
            <person name="Pangilinan J."/>
            <person name="Park H.-J."/>
            <person name="Ramirez L."/>
            <person name="Alfaro M."/>
            <person name="Sun H."/>
            <person name="Tritt A."/>
            <person name="Yoshinaga Y."/>
            <person name="Zwiers L.-H."/>
            <person name="Turgeon B."/>
            <person name="Goodwin S."/>
            <person name="Spatafora J."/>
            <person name="Crous P."/>
            <person name="Grigoriev I."/>
        </authorList>
    </citation>
    <scope>NUCLEOTIDE SEQUENCE</scope>
    <source>
        <strain evidence="3">CBS 115976</strain>
    </source>
</reference>
<dbReference type="PANTHER" id="PTHR42686:SF1">
    <property type="entry name" value="GH17980P-RELATED"/>
    <property type="match status" value="1"/>
</dbReference>
<dbReference type="InterPro" id="IPR020471">
    <property type="entry name" value="AKR"/>
</dbReference>
<dbReference type="EMBL" id="MU004231">
    <property type="protein sequence ID" value="KAF2673964.1"/>
    <property type="molecule type" value="Genomic_DNA"/>
</dbReference>
<name>A0A6A6USN5_9PEZI</name>
<dbReference type="GO" id="GO:0045290">
    <property type="term" value="F:D-arabinose 1-dehydrogenase [NAD(P)+] activity"/>
    <property type="evidence" value="ECO:0007669"/>
    <property type="project" value="InterPro"/>
</dbReference>
<gene>
    <name evidence="3" type="ORF">BT63DRAFT_422070</name>
</gene>
<proteinExistence type="predicted"/>
<evidence type="ECO:0000313" key="3">
    <source>
        <dbReference type="EMBL" id="KAF2673964.1"/>
    </source>
</evidence>
<dbReference type="PANTHER" id="PTHR42686">
    <property type="entry name" value="GH17980P-RELATED"/>
    <property type="match status" value="1"/>
</dbReference>
<dbReference type="CDD" id="cd19164">
    <property type="entry name" value="AKR_ARA2"/>
    <property type="match status" value="1"/>
</dbReference>
<keyword evidence="1" id="KW-0560">Oxidoreductase</keyword>
<evidence type="ECO:0000259" key="2">
    <source>
        <dbReference type="Pfam" id="PF00248"/>
    </source>
</evidence>
<dbReference type="InterPro" id="IPR044480">
    <property type="entry name" value="Ara2-like"/>
</dbReference>
<evidence type="ECO:0000313" key="4">
    <source>
        <dbReference type="Proteomes" id="UP000799302"/>
    </source>
</evidence>
<dbReference type="GO" id="GO:0070485">
    <property type="term" value="P:dehydro-D-arabinono-1,4-lactone biosynthetic process"/>
    <property type="evidence" value="ECO:0007669"/>
    <property type="project" value="TreeGrafter"/>
</dbReference>
<dbReference type="Proteomes" id="UP000799302">
    <property type="component" value="Unassembled WGS sequence"/>
</dbReference>
<accession>A0A6A6USN5</accession>
<feature type="domain" description="NADP-dependent oxidoreductase" evidence="2">
    <location>
        <begin position="12"/>
        <end position="319"/>
    </location>
</feature>
<dbReference type="SUPFAM" id="SSF51430">
    <property type="entry name" value="NAD(P)-linked oxidoreductase"/>
    <property type="match status" value="1"/>
</dbReference>
<organism evidence="3 4">
    <name type="scientific">Microthyrium microscopicum</name>
    <dbReference type="NCBI Taxonomy" id="703497"/>
    <lineage>
        <taxon>Eukaryota</taxon>
        <taxon>Fungi</taxon>
        <taxon>Dikarya</taxon>
        <taxon>Ascomycota</taxon>
        <taxon>Pezizomycotina</taxon>
        <taxon>Dothideomycetes</taxon>
        <taxon>Dothideomycetes incertae sedis</taxon>
        <taxon>Microthyriales</taxon>
        <taxon>Microthyriaceae</taxon>
        <taxon>Microthyrium</taxon>
    </lineage>
</organism>
<dbReference type="InterPro" id="IPR023210">
    <property type="entry name" value="NADP_OxRdtase_dom"/>
</dbReference>
<protein>
    <submittedName>
        <fullName evidence="3">Aldo/keto reductase</fullName>
    </submittedName>
</protein>
<dbReference type="OrthoDB" id="5286008at2759"/>